<dbReference type="GO" id="GO:0008236">
    <property type="term" value="F:serine-type peptidase activity"/>
    <property type="evidence" value="ECO:0007669"/>
    <property type="project" value="InterPro"/>
</dbReference>
<protein>
    <recommendedName>
        <fullName evidence="2">Tail specific protease domain-containing protein</fullName>
    </recommendedName>
</protein>
<dbReference type="OrthoDB" id="7168509at2"/>
<dbReference type="Pfam" id="PF03572">
    <property type="entry name" value="Peptidase_S41"/>
    <property type="match status" value="1"/>
</dbReference>
<evidence type="ECO:0000256" key="1">
    <source>
        <dbReference type="SAM" id="SignalP"/>
    </source>
</evidence>
<keyword evidence="1" id="KW-0732">Signal</keyword>
<accession>F5J1Q3</accession>
<dbReference type="Gene3D" id="3.90.226.10">
    <property type="entry name" value="2-enoyl-CoA Hydratase, Chain A, domain 1"/>
    <property type="match status" value="1"/>
</dbReference>
<name>F5J1Q3_9BACT</name>
<organism evidence="3 4">
    <name type="scientific">Dysgonomonas gadei ATCC BAA-286</name>
    <dbReference type="NCBI Taxonomy" id="742766"/>
    <lineage>
        <taxon>Bacteria</taxon>
        <taxon>Pseudomonadati</taxon>
        <taxon>Bacteroidota</taxon>
        <taxon>Bacteroidia</taxon>
        <taxon>Bacteroidales</taxon>
        <taxon>Dysgonomonadaceae</taxon>
        <taxon>Dysgonomonas</taxon>
    </lineage>
</organism>
<sequence length="498" mass="56515">MKAKLIFIILIIALSFIACKDNEDSNPNSDLTDEEYTNKWIYDRMERVYLWNDGLPASPNYTQNPDKFFYNILYKYKDVNGDRFSWIEEDVSKKTKSLYADTSLGFDYIPYSYFPTKTDQNSSIGFFIISVNKGSDAEAKGLKRGQIIYAIDDTPVTYDNYSEIFEGKASFKLSVYNKDGIKQTLETIQASATKTSPVFISKVIKSSGTSIGYLMYNTFERGPDEDGSNYDYDIELIESMRTLNNQGITEFVLDLRYNLGGYLTSAMDLASALYKDRTTSKIFAKETYNKYFSDSLVAKYGSNGLNEYFLDKVYNTNIEIPRLNISRVYIIATENSASASELLIHGLRPYMPVYHIGKTTVGKDKGSITIKAESDRIKWQLQPLVSRITDANGEGNYINGLTPDFEISEWEEGYQMVDAYYEENGINIKTQLPLLSDWKGGFSELGDSSEPLLAEAIAQITGVARVKTTKSITHTDWVAKKVPFIKQDKKRAKILLDK</sequence>
<dbReference type="HOGENOM" id="CLU_031949_0_1_10"/>
<dbReference type="Pfam" id="PF18294">
    <property type="entry name" value="Pept_S41_N"/>
    <property type="match status" value="1"/>
</dbReference>
<dbReference type="Proteomes" id="UP000004913">
    <property type="component" value="Unassembled WGS sequence"/>
</dbReference>
<dbReference type="EMBL" id="ADLV01000037">
    <property type="protein sequence ID" value="EGK00422.1"/>
    <property type="molecule type" value="Genomic_DNA"/>
</dbReference>
<dbReference type="GO" id="GO:0007165">
    <property type="term" value="P:signal transduction"/>
    <property type="evidence" value="ECO:0007669"/>
    <property type="project" value="TreeGrafter"/>
</dbReference>
<feature type="chain" id="PRO_5003329081" description="Tail specific protease domain-containing protein" evidence="1">
    <location>
        <begin position="21"/>
        <end position="498"/>
    </location>
</feature>
<dbReference type="InterPro" id="IPR041613">
    <property type="entry name" value="Pept_S41_N"/>
</dbReference>
<dbReference type="eggNOG" id="COG0793">
    <property type="taxonomic scope" value="Bacteria"/>
</dbReference>
<dbReference type="PANTHER" id="PTHR32060">
    <property type="entry name" value="TAIL-SPECIFIC PROTEASE"/>
    <property type="match status" value="1"/>
</dbReference>
<feature type="signal peptide" evidence="1">
    <location>
        <begin position="1"/>
        <end position="20"/>
    </location>
</feature>
<dbReference type="GO" id="GO:0006508">
    <property type="term" value="P:proteolysis"/>
    <property type="evidence" value="ECO:0007669"/>
    <property type="project" value="InterPro"/>
</dbReference>
<feature type="domain" description="Tail specific protease" evidence="2">
    <location>
        <begin position="180"/>
        <end position="408"/>
    </location>
</feature>
<reference evidence="3 4" key="1">
    <citation type="submission" date="2011-04" db="EMBL/GenBank/DDBJ databases">
        <title>The Genome Sequence of Dysgonomonas gadei ATCC BAA-286.</title>
        <authorList>
            <consortium name="The Broad Institute Genome Sequencing Platform"/>
            <person name="Earl A."/>
            <person name="Ward D."/>
            <person name="Feldgarden M."/>
            <person name="Gevers D."/>
            <person name="Pudlo N."/>
            <person name="Martens E."/>
            <person name="Allen-Vercoe E."/>
            <person name="Young S.K."/>
            <person name="Zeng Q."/>
            <person name="Gargeya S."/>
            <person name="Fitzgerald M."/>
            <person name="Haas B."/>
            <person name="Abouelleil A."/>
            <person name="Alvarado L."/>
            <person name="Arachchi H.M."/>
            <person name="Berlin A."/>
            <person name="Brown A."/>
            <person name="Chapman S.B."/>
            <person name="Chen Z."/>
            <person name="Dunbar C."/>
            <person name="Freedman E."/>
            <person name="Gearin G."/>
            <person name="Gellesch M."/>
            <person name="Goldberg J."/>
            <person name="Griggs A."/>
            <person name="Gujja S."/>
            <person name="Heiman D."/>
            <person name="Howarth C."/>
            <person name="Larson L."/>
            <person name="Lui A."/>
            <person name="MacDonald P.J.P."/>
            <person name="Mehta T."/>
            <person name="Montmayeur A."/>
            <person name="Murphy C."/>
            <person name="Neiman D."/>
            <person name="Pearson M."/>
            <person name="Priest M."/>
            <person name="Roberts A."/>
            <person name="Saif S."/>
            <person name="Shea T."/>
            <person name="Shenoy N."/>
            <person name="Sisk P."/>
            <person name="Stolte C."/>
            <person name="Sykes S."/>
            <person name="Yandava C."/>
            <person name="Wortman J."/>
            <person name="Nusbaum C."/>
            <person name="Birren B."/>
        </authorList>
    </citation>
    <scope>NUCLEOTIDE SEQUENCE [LARGE SCALE GENOMIC DNA]</scope>
    <source>
        <strain evidence="3 4">ATCC BAA-286</strain>
    </source>
</reference>
<dbReference type="PANTHER" id="PTHR32060:SF30">
    <property type="entry name" value="CARBOXY-TERMINAL PROCESSING PROTEASE CTPA"/>
    <property type="match status" value="1"/>
</dbReference>
<keyword evidence="4" id="KW-1185">Reference proteome</keyword>
<dbReference type="CDD" id="cd07561">
    <property type="entry name" value="Peptidase_S41_CPP_like"/>
    <property type="match status" value="1"/>
</dbReference>
<comment type="caution">
    <text evidence="3">The sequence shown here is derived from an EMBL/GenBank/DDBJ whole genome shotgun (WGS) entry which is preliminary data.</text>
</comment>
<dbReference type="InterPro" id="IPR005151">
    <property type="entry name" value="Tail-specific_protease"/>
</dbReference>
<dbReference type="PROSITE" id="PS51257">
    <property type="entry name" value="PROKAR_LIPOPROTEIN"/>
    <property type="match status" value="1"/>
</dbReference>
<evidence type="ECO:0000259" key="2">
    <source>
        <dbReference type="SMART" id="SM00245"/>
    </source>
</evidence>
<dbReference type="SMART" id="SM00245">
    <property type="entry name" value="TSPc"/>
    <property type="match status" value="1"/>
</dbReference>
<dbReference type="GO" id="GO:0030288">
    <property type="term" value="C:outer membrane-bounded periplasmic space"/>
    <property type="evidence" value="ECO:0007669"/>
    <property type="project" value="TreeGrafter"/>
</dbReference>
<dbReference type="SUPFAM" id="SSF52096">
    <property type="entry name" value="ClpP/crotonase"/>
    <property type="match status" value="1"/>
</dbReference>
<dbReference type="STRING" id="742766.HMPREF9455_03270"/>
<dbReference type="GO" id="GO:0004175">
    <property type="term" value="F:endopeptidase activity"/>
    <property type="evidence" value="ECO:0007669"/>
    <property type="project" value="TreeGrafter"/>
</dbReference>
<evidence type="ECO:0000313" key="3">
    <source>
        <dbReference type="EMBL" id="EGK00422.1"/>
    </source>
</evidence>
<dbReference type="InterPro" id="IPR036034">
    <property type="entry name" value="PDZ_sf"/>
</dbReference>
<dbReference type="RefSeq" id="WP_006800803.1">
    <property type="nucleotide sequence ID" value="NZ_GL891987.1"/>
</dbReference>
<dbReference type="Gene3D" id="3.30.750.170">
    <property type="match status" value="1"/>
</dbReference>
<proteinExistence type="predicted"/>
<evidence type="ECO:0000313" key="4">
    <source>
        <dbReference type="Proteomes" id="UP000004913"/>
    </source>
</evidence>
<dbReference type="Gene3D" id="2.30.42.10">
    <property type="match status" value="1"/>
</dbReference>
<dbReference type="SUPFAM" id="SSF50156">
    <property type="entry name" value="PDZ domain-like"/>
    <property type="match status" value="1"/>
</dbReference>
<dbReference type="InterPro" id="IPR029045">
    <property type="entry name" value="ClpP/crotonase-like_dom_sf"/>
</dbReference>
<dbReference type="MEROPS" id="S41.012"/>
<gene>
    <name evidence="3" type="ORF">HMPREF9455_03270</name>
</gene>
<dbReference type="AlphaFoldDB" id="F5J1Q3"/>